<evidence type="ECO:0000313" key="8">
    <source>
        <dbReference type="EMBL" id="MTE17186.1"/>
    </source>
</evidence>
<organism evidence="8 9">
    <name type="scientific">Nocardia aurantiaca</name>
    <dbReference type="NCBI Taxonomy" id="2675850"/>
    <lineage>
        <taxon>Bacteria</taxon>
        <taxon>Bacillati</taxon>
        <taxon>Actinomycetota</taxon>
        <taxon>Actinomycetes</taxon>
        <taxon>Mycobacteriales</taxon>
        <taxon>Nocardiaceae</taxon>
        <taxon>Nocardia</taxon>
    </lineage>
</organism>
<dbReference type="Gene3D" id="1.20.140.10">
    <property type="entry name" value="Butyryl-CoA Dehydrogenase, subunit A, domain 3"/>
    <property type="match status" value="1"/>
</dbReference>
<comment type="similarity">
    <text evidence="2">Belongs to the acyl-CoA dehydrogenase family.</text>
</comment>
<gene>
    <name evidence="8" type="ORF">GLP40_31165</name>
</gene>
<dbReference type="GO" id="GO:0003995">
    <property type="term" value="F:acyl-CoA dehydrogenase activity"/>
    <property type="evidence" value="ECO:0007669"/>
    <property type="project" value="TreeGrafter"/>
</dbReference>
<evidence type="ECO:0000259" key="7">
    <source>
        <dbReference type="Pfam" id="PF02771"/>
    </source>
</evidence>
<protein>
    <submittedName>
        <fullName evidence="8">Acyl-CoA dehydrogenase</fullName>
    </submittedName>
</protein>
<feature type="domain" description="Acyl-CoA dehydrogenase/oxidase N-terminal" evidence="7">
    <location>
        <begin position="12"/>
        <end position="107"/>
    </location>
</feature>
<dbReference type="SUPFAM" id="SSF56645">
    <property type="entry name" value="Acyl-CoA dehydrogenase NM domain-like"/>
    <property type="match status" value="1"/>
</dbReference>
<dbReference type="InterPro" id="IPR037069">
    <property type="entry name" value="AcylCoA_DH/ox_N_sf"/>
</dbReference>
<dbReference type="Pfam" id="PF00441">
    <property type="entry name" value="Acyl-CoA_dh_1"/>
    <property type="match status" value="1"/>
</dbReference>
<evidence type="ECO:0000259" key="6">
    <source>
        <dbReference type="Pfam" id="PF00441"/>
    </source>
</evidence>
<sequence length="372" mass="37582">MSDDILLLDIDTEAALRHAVRDLLAAQCDPAAVARAYEGDRALTPGLWKALAGDLGLAGLLIPEERGGAGGSARDAAVVLEELGRSVAPVPFLTSSVIAATVLLAGDSDLVGKLAGGEVTVALVAPFTAASPDTVPSFRKHADGRLSGSATSVAGVLDADVLLVAVETASGTEIHAVPAASATVTPVVSLDMTRPLADVVVDSVPGQLVVPADAGAAAVQAALRTGAALLASEQAGIAAWCLETTVGYLRMRRQFGRVVGGFQALKHRLADLFVEVEAAAASARYAAGAIAAGDPDAAVGTAVAAAYCADVAVKSAEEALQLHGGLGMTWEYPVHLYLKRAKADQLGLGSPGRHRAVLAELVALGSPAETRS</sequence>
<dbReference type="PANTHER" id="PTHR43884:SF20">
    <property type="entry name" value="ACYL-COA DEHYDROGENASE FADE28"/>
    <property type="match status" value="1"/>
</dbReference>
<reference evidence="8 9" key="1">
    <citation type="submission" date="2019-11" db="EMBL/GenBank/DDBJ databases">
        <title>Nocardia sp. nov. CT2-14 isolated from soil.</title>
        <authorList>
            <person name="Kanchanasin P."/>
            <person name="Tanasupawat S."/>
            <person name="Yuki M."/>
            <person name="Kudo T."/>
        </authorList>
    </citation>
    <scope>NUCLEOTIDE SEQUENCE [LARGE SCALE GENOMIC DNA]</scope>
    <source>
        <strain evidence="8 9">CT2-14</strain>
    </source>
</reference>
<dbReference type="Proteomes" id="UP000432464">
    <property type="component" value="Unassembled WGS sequence"/>
</dbReference>
<dbReference type="SUPFAM" id="SSF47203">
    <property type="entry name" value="Acyl-CoA dehydrogenase C-terminal domain-like"/>
    <property type="match status" value="1"/>
</dbReference>
<dbReference type="InterPro" id="IPR009075">
    <property type="entry name" value="AcylCo_DH/oxidase_C"/>
</dbReference>
<evidence type="ECO:0000256" key="1">
    <source>
        <dbReference type="ARBA" id="ARBA00001974"/>
    </source>
</evidence>
<dbReference type="EMBL" id="WMBB01000020">
    <property type="protein sequence ID" value="MTE17186.1"/>
    <property type="molecule type" value="Genomic_DNA"/>
</dbReference>
<dbReference type="RefSeq" id="WP_154791590.1">
    <property type="nucleotide sequence ID" value="NZ_WMBB01000020.1"/>
</dbReference>
<keyword evidence="4" id="KW-0274">FAD</keyword>
<keyword evidence="3" id="KW-0285">Flavoprotein</keyword>
<name>A0A6I3LAK4_9NOCA</name>
<evidence type="ECO:0000256" key="2">
    <source>
        <dbReference type="ARBA" id="ARBA00009347"/>
    </source>
</evidence>
<evidence type="ECO:0000313" key="9">
    <source>
        <dbReference type="Proteomes" id="UP000432464"/>
    </source>
</evidence>
<dbReference type="Gene3D" id="1.10.540.10">
    <property type="entry name" value="Acyl-CoA dehydrogenase/oxidase, N-terminal domain"/>
    <property type="match status" value="1"/>
</dbReference>
<accession>A0A6I3LAK4</accession>
<comment type="cofactor">
    <cofactor evidence="1">
        <name>FAD</name>
        <dbReference type="ChEBI" id="CHEBI:57692"/>
    </cofactor>
</comment>
<proteinExistence type="inferred from homology"/>
<dbReference type="Pfam" id="PF02771">
    <property type="entry name" value="Acyl-CoA_dh_N"/>
    <property type="match status" value="1"/>
</dbReference>
<dbReference type="PANTHER" id="PTHR43884">
    <property type="entry name" value="ACYL-COA DEHYDROGENASE"/>
    <property type="match status" value="1"/>
</dbReference>
<keyword evidence="9" id="KW-1185">Reference proteome</keyword>
<dbReference type="InterPro" id="IPR036250">
    <property type="entry name" value="AcylCo_DH-like_C"/>
</dbReference>
<dbReference type="InterPro" id="IPR009100">
    <property type="entry name" value="AcylCoA_DH/oxidase_NM_dom_sf"/>
</dbReference>
<keyword evidence="5" id="KW-0560">Oxidoreductase</keyword>
<feature type="domain" description="Acyl-CoA dehydrogenase/oxidase C-terminal" evidence="6">
    <location>
        <begin position="214"/>
        <end position="360"/>
    </location>
</feature>
<evidence type="ECO:0000256" key="4">
    <source>
        <dbReference type="ARBA" id="ARBA00022827"/>
    </source>
</evidence>
<dbReference type="GO" id="GO:0050660">
    <property type="term" value="F:flavin adenine dinucleotide binding"/>
    <property type="evidence" value="ECO:0007669"/>
    <property type="project" value="InterPro"/>
</dbReference>
<comment type="caution">
    <text evidence="8">The sequence shown here is derived from an EMBL/GenBank/DDBJ whole genome shotgun (WGS) entry which is preliminary data.</text>
</comment>
<evidence type="ECO:0000256" key="3">
    <source>
        <dbReference type="ARBA" id="ARBA00022630"/>
    </source>
</evidence>
<dbReference type="AlphaFoldDB" id="A0A6I3LAK4"/>
<evidence type="ECO:0000256" key="5">
    <source>
        <dbReference type="ARBA" id="ARBA00023002"/>
    </source>
</evidence>
<dbReference type="InterPro" id="IPR013786">
    <property type="entry name" value="AcylCoA_DH/ox_N"/>
</dbReference>